<dbReference type="RefSeq" id="WP_228460641.1">
    <property type="nucleotide sequence ID" value="NZ_BJOU01000001.1"/>
</dbReference>
<dbReference type="Proteomes" id="UP000444980">
    <property type="component" value="Unassembled WGS sequence"/>
</dbReference>
<keyword evidence="2" id="KW-1185">Reference proteome</keyword>
<gene>
    <name evidence="1" type="ORF">nbrc107697_04780</name>
</gene>
<accession>A0A7M3SUW5</accession>
<dbReference type="AlphaFoldDB" id="A0A7M3SUW5"/>
<name>A0A7M3SUW5_9ACTN</name>
<evidence type="ECO:0008006" key="3">
    <source>
        <dbReference type="Google" id="ProtNLM"/>
    </source>
</evidence>
<comment type="caution">
    <text evidence="1">The sequence shown here is derived from an EMBL/GenBank/DDBJ whole genome shotgun (WGS) entry which is preliminary data.</text>
</comment>
<reference evidence="2" key="1">
    <citation type="submission" date="2019-06" db="EMBL/GenBank/DDBJ databases">
        <title>Gordonia isolated from sludge of a wastewater treatment plant.</title>
        <authorList>
            <person name="Tamura T."/>
            <person name="Aoyama K."/>
            <person name="Kang Y."/>
            <person name="Saito S."/>
            <person name="Akiyama N."/>
            <person name="Yazawa K."/>
            <person name="Gonoi T."/>
            <person name="Mikami Y."/>
        </authorList>
    </citation>
    <scope>NUCLEOTIDE SEQUENCE [LARGE SCALE GENOMIC DNA]</scope>
    <source>
        <strain evidence="2">NBRC 107697</strain>
    </source>
</reference>
<dbReference type="EMBL" id="BJOU01000001">
    <property type="protein sequence ID" value="GED96439.1"/>
    <property type="molecule type" value="Genomic_DNA"/>
</dbReference>
<organism evidence="1 2">
    <name type="scientific">Gordonia crocea</name>
    <dbReference type="NCBI Taxonomy" id="589162"/>
    <lineage>
        <taxon>Bacteria</taxon>
        <taxon>Bacillati</taxon>
        <taxon>Actinomycetota</taxon>
        <taxon>Actinomycetes</taxon>
        <taxon>Mycobacteriales</taxon>
        <taxon>Gordoniaceae</taxon>
        <taxon>Gordonia</taxon>
    </lineage>
</organism>
<dbReference type="Pfam" id="PF11662">
    <property type="entry name" value="DUF3263"/>
    <property type="match status" value="1"/>
</dbReference>
<evidence type="ECO:0000313" key="2">
    <source>
        <dbReference type="Proteomes" id="UP000444980"/>
    </source>
</evidence>
<protein>
    <recommendedName>
        <fullName evidence="3">DUF3263 domain-containing protein</fullName>
    </recommendedName>
</protein>
<dbReference type="InterPro" id="IPR021678">
    <property type="entry name" value="DUF3263"/>
</dbReference>
<sequence>MTDEDRALLDFADRWWRTAGAQHDAITRELGMTPTRYFQRLNALLDDPAALAHNPALVRRLQRVRAQRDTGRTARRTLG</sequence>
<proteinExistence type="predicted"/>
<evidence type="ECO:0000313" key="1">
    <source>
        <dbReference type="EMBL" id="GED96439.1"/>
    </source>
</evidence>